<dbReference type="AlphaFoldDB" id="A0AAV4GU78"/>
<dbReference type="Gene3D" id="2.60.210.10">
    <property type="entry name" value="Apoptosis, Tumor Necrosis Factor Receptor Associated Protein 2, Chain A"/>
    <property type="match status" value="1"/>
</dbReference>
<feature type="compositionally biased region" description="Polar residues" evidence="1">
    <location>
        <begin position="106"/>
        <end position="118"/>
    </location>
</feature>
<dbReference type="Proteomes" id="UP000762676">
    <property type="component" value="Unassembled WGS sequence"/>
</dbReference>
<gene>
    <name evidence="3" type="ORF">ElyMa_002542800</name>
</gene>
<feature type="compositionally biased region" description="Basic and acidic residues" evidence="1">
    <location>
        <begin position="79"/>
        <end position="89"/>
    </location>
</feature>
<dbReference type="SUPFAM" id="SSF49599">
    <property type="entry name" value="TRAF domain-like"/>
    <property type="match status" value="1"/>
</dbReference>
<keyword evidence="3" id="KW-0675">Receptor</keyword>
<name>A0AAV4GU78_9GAST</name>
<keyword evidence="4" id="KW-1185">Reference proteome</keyword>
<evidence type="ECO:0000313" key="3">
    <source>
        <dbReference type="EMBL" id="GFR89423.1"/>
    </source>
</evidence>
<evidence type="ECO:0000256" key="1">
    <source>
        <dbReference type="SAM" id="MobiDB-lite"/>
    </source>
</evidence>
<comment type="caution">
    <text evidence="3">The sequence shown here is derived from an EMBL/GenBank/DDBJ whole genome shotgun (WGS) entry which is preliminary data.</text>
</comment>
<evidence type="ECO:0000259" key="2">
    <source>
        <dbReference type="Pfam" id="PF21355"/>
    </source>
</evidence>
<accession>A0AAV4GU78</accession>
<feature type="domain" description="TRAF1-6 MATH" evidence="2">
    <location>
        <begin position="19"/>
        <end position="82"/>
    </location>
</feature>
<proteinExistence type="predicted"/>
<sequence>MKIRTTPVGAEEEAGQTPSAANISIALLLQPGTFDSWLPWPFEGTIKVTLMDAQEFKHHETRSLETAPGMKGLQRPSRQKKEAPEDAARPDPVPLFEAPFRRVASEESTPTGSTACSSERTRSPPLLGFNFEQVRAGTLTSHTMGSTSADGAENSSRVGLSSRADNVADLGAVSDCREAPPACRAFTETNLAVQGLASSFEAVALEYETRRAVCNQQADSRALLCLPHDQPAATQDRLLAIQAMLESFETNLATVDGLVAEVAICVDSVAEEVQSLKDSTAEAMACVRDEIQNISTQVGSLYEALLCIKDSTVGRS</sequence>
<dbReference type="InterPro" id="IPR008974">
    <property type="entry name" value="TRAF-like"/>
</dbReference>
<dbReference type="EMBL" id="BMAT01005230">
    <property type="protein sequence ID" value="GFR89423.1"/>
    <property type="molecule type" value="Genomic_DNA"/>
</dbReference>
<evidence type="ECO:0000313" key="4">
    <source>
        <dbReference type="Proteomes" id="UP000762676"/>
    </source>
</evidence>
<dbReference type="InterPro" id="IPR049342">
    <property type="entry name" value="TRAF1-6_MATH_dom"/>
</dbReference>
<dbReference type="Pfam" id="PF21355">
    <property type="entry name" value="TRAF-mep_MATH"/>
    <property type="match status" value="1"/>
</dbReference>
<feature type="region of interest" description="Disordered" evidence="1">
    <location>
        <begin position="59"/>
        <end position="125"/>
    </location>
</feature>
<protein>
    <submittedName>
        <fullName evidence="3">TNF receptor-associated factor 6</fullName>
    </submittedName>
</protein>
<organism evidence="3 4">
    <name type="scientific">Elysia marginata</name>
    <dbReference type="NCBI Taxonomy" id="1093978"/>
    <lineage>
        <taxon>Eukaryota</taxon>
        <taxon>Metazoa</taxon>
        <taxon>Spiralia</taxon>
        <taxon>Lophotrochozoa</taxon>
        <taxon>Mollusca</taxon>
        <taxon>Gastropoda</taxon>
        <taxon>Heterobranchia</taxon>
        <taxon>Euthyneura</taxon>
        <taxon>Panpulmonata</taxon>
        <taxon>Sacoglossa</taxon>
        <taxon>Placobranchoidea</taxon>
        <taxon>Plakobranchidae</taxon>
        <taxon>Elysia</taxon>
    </lineage>
</organism>
<reference evidence="3 4" key="1">
    <citation type="journal article" date="2021" name="Elife">
        <title>Chloroplast acquisition without the gene transfer in kleptoplastic sea slugs, Plakobranchus ocellatus.</title>
        <authorList>
            <person name="Maeda T."/>
            <person name="Takahashi S."/>
            <person name="Yoshida T."/>
            <person name="Shimamura S."/>
            <person name="Takaki Y."/>
            <person name="Nagai Y."/>
            <person name="Toyoda A."/>
            <person name="Suzuki Y."/>
            <person name="Arimoto A."/>
            <person name="Ishii H."/>
            <person name="Satoh N."/>
            <person name="Nishiyama T."/>
            <person name="Hasebe M."/>
            <person name="Maruyama T."/>
            <person name="Minagawa J."/>
            <person name="Obokata J."/>
            <person name="Shigenobu S."/>
        </authorList>
    </citation>
    <scope>NUCLEOTIDE SEQUENCE [LARGE SCALE GENOMIC DNA]</scope>
</reference>